<evidence type="ECO:0000259" key="2">
    <source>
        <dbReference type="PROSITE" id="PS50010"/>
    </source>
</evidence>
<reference evidence="4 5" key="1">
    <citation type="submission" date="2020-08" db="EMBL/GenBank/DDBJ databases">
        <title>Aphidius gifuensis genome sequencing and assembly.</title>
        <authorList>
            <person name="Du Z."/>
        </authorList>
    </citation>
    <scope>NUCLEOTIDE SEQUENCE [LARGE SCALE GENOMIC DNA]</scope>
    <source>
        <strain evidence="4">YNYX2018</strain>
        <tissue evidence="4">Adults</tissue>
    </source>
</reference>
<dbReference type="InterPro" id="IPR035899">
    <property type="entry name" value="DBL_dom_sf"/>
</dbReference>
<dbReference type="Gene3D" id="3.40.50.10190">
    <property type="entry name" value="BRCT domain"/>
    <property type="match status" value="3"/>
</dbReference>
<dbReference type="GO" id="GO:0000281">
    <property type="term" value="P:mitotic cytokinesis"/>
    <property type="evidence" value="ECO:0007669"/>
    <property type="project" value="TreeGrafter"/>
</dbReference>
<dbReference type="Gene3D" id="2.30.29.30">
    <property type="entry name" value="Pleckstrin-homology domain (PH domain)/Phosphotyrosine-binding domain (PTB)"/>
    <property type="match status" value="1"/>
</dbReference>
<dbReference type="GO" id="GO:0035556">
    <property type="term" value="P:intracellular signal transduction"/>
    <property type="evidence" value="ECO:0007669"/>
    <property type="project" value="InterPro"/>
</dbReference>
<feature type="domain" description="BRCT" evidence="3">
    <location>
        <begin position="120"/>
        <end position="193"/>
    </location>
</feature>
<dbReference type="SMART" id="SM00292">
    <property type="entry name" value="BRCT"/>
    <property type="match status" value="2"/>
</dbReference>
<evidence type="ECO:0000259" key="3">
    <source>
        <dbReference type="PROSITE" id="PS50172"/>
    </source>
</evidence>
<gene>
    <name evidence="4" type="ORF">HCN44_009126</name>
</gene>
<dbReference type="AlphaFoldDB" id="A0A835CXS0"/>
<dbReference type="PROSITE" id="PS50010">
    <property type="entry name" value="DH_2"/>
    <property type="match status" value="1"/>
</dbReference>
<protein>
    <recommendedName>
        <fullName evidence="6">Protein ECT2</fullName>
    </recommendedName>
</protein>
<dbReference type="InterPro" id="IPR011993">
    <property type="entry name" value="PH-like_dom_sf"/>
</dbReference>
<dbReference type="InterPro" id="IPR036420">
    <property type="entry name" value="BRCT_dom_sf"/>
</dbReference>
<feature type="domain" description="DH" evidence="2">
    <location>
        <begin position="418"/>
        <end position="606"/>
    </location>
</feature>
<dbReference type="InterPro" id="IPR001331">
    <property type="entry name" value="GDS_CDC24_CS"/>
</dbReference>
<name>A0A835CXS0_APHGI</name>
<dbReference type="Pfam" id="PF21242">
    <property type="entry name" value="ECT2_PH"/>
    <property type="match status" value="1"/>
</dbReference>
<dbReference type="Gene3D" id="1.20.900.10">
    <property type="entry name" value="Dbl homology (DH) domain"/>
    <property type="match status" value="1"/>
</dbReference>
<feature type="region of interest" description="Disordered" evidence="1">
    <location>
        <begin position="327"/>
        <end position="350"/>
    </location>
</feature>
<evidence type="ECO:0000313" key="5">
    <source>
        <dbReference type="Proteomes" id="UP000639338"/>
    </source>
</evidence>
<organism evidence="4 5">
    <name type="scientific">Aphidius gifuensis</name>
    <name type="common">Parasitoid wasp</name>
    <dbReference type="NCBI Taxonomy" id="684658"/>
    <lineage>
        <taxon>Eukaryota</taxon>
        <taxon>Metazoa</taxon>
        <taxon>Ecdysozoa</taxon>
        <taxon>Arthropoda</taxon>
        <taxon>Hexapoda</taxon>
        <taxon>Insecta</taxon>
        <taxon>Pterygota</taxon>
        <taxon>Neoptera</taxon>
        <taxon>Endopterygota</taxon>
        <taxon>Hymenoptera</taxon>
        <taxon>Apocrita</taxon>
        <taxon>Ichneumonoidea</taxon>
        <taxon>Braconidae</taxon>
        <taxon>Aphidiinae</taxon>
        <taxon>Aphidius</taxon>
    </lineage>
</organism>
<dbReference type="PANTHER" id="PTHR16777">
    <property type="entry name" value="PROTEIN ECT2"/>
    <property type="match status" value="1"/>
</dbReference>
<dbReference type="GO" id="GO:0005938">
    <property type="term" value="C:cell cortex"/>
    <property type="evidence" value="ECO:0007669"/>
    <property type="project" value="TreeGrafter"/>
</dbReference>
<dbReference type="GO" id="GO:0005096">
    <property type="term" value="F:GTPase activator activity"/>
    <property type="evidence" value="ECO:0007669"/>
    <property type="project" value="InterPro"/>
</dbReference>
<evidence type="ECO:0000313" key="4">
    <source>
        <dbReference type="EMBL" id="KAF7997728.1"/>
    </source>
</evidence>
<dbReference type="SUPFAM" id="SSF52113">
    <property type="entry name" value="BRCT domain"/>
    <property type="match status" value="2"/>
</dbReference>
<evidence type="ECO:0008006" key="6">
    <source>
        <dbReference type="Google" id="ProtNLM"/>
    </source>
</evidence>
<dbReference type="InterPro" id="IPR001357">
    <property type="entry name" value="BRCT_dom"/>
</dbReference>
<dbReference type="GO" id="GO:0005085">
    <property type="term" value="F:guanyl-nucleotide exchange factor activity"/>
    <property type="evidence" value="ECO:0007669"/>
    <property type="project" value="InterPro"/>
</dbReference>
<sequence length="924" mass="103985">MEEQSVQCSITDINSEEPAKSEVLQSDQPRKNRICLIGDIRNNSLISAAAQKFGVPVLTSDTGIEYSGDDKVYCTYFVLQSFDGSVYEALPKKSHRILGPTALLQLANRGDALPRIHRPMYSISLLGKVIVFTGFRNKSELSSLVHKIHGMGGSIKNEMSERVTHLIANCYASDDKYKYALIFKLSIMSKNWIDQLWEERDNPIIFGDNEAITSRNKLPLFFNSKICFFGFPEEEKIHMVEVLEQQGGTPIDINGPECTHVVVDESNSNILQELGKMDVVKGDSVASSCRRRAQIVKAEWFWTSVQNQDIAHERDYKINLESVMSPSAFARRDSQQTSTPTSASTKRKRKRFPENIVSLIQNAESPTVYKRRSSISDAGFLSVSGSFLDATASPDKHALDDIPEVEAANTGPKKDKPRRYPVFLELLNTEKNYVEILNAIITFQKQLDDLIDTPGELINATERKLIFGNVSIIHDTHKKMLEEFKHHCTNWKDDTSIGAIYLSHLPGLVKVYPPYINFLSNAYETLKKLDAERPRFHAFLKICQSKPQSQRQPLHELLLRPFQRLGSTILLLEEIHRHTDINNPDHSSLKLAIEGLKKATSHVDEDKRKTEEQVSIFCIFNDIDNCPAYLVSSHRSFIDKYEVIDLNKDLSGRGTHLTLFLFSDTLEICKKKSKFNSLKSPNMMNGTNIVNGSNTMTKHNQEKLYRHVEMLSLRDVKKVFDIQETEGCSNVFALKVRSNQEIKEKLFSFAMTDERSNKTNFLKSLCRQMANTICIADADIFLISLHSSDLKIDTSEVATGTLGKAFKFATKTKKNLTRALSINKTPSKLKRAMSTMMSPFGSTTSLSHSTSLTPISGLAGMRLASCNNMNELAKGETDSPSSRDNVLVAPMSVQPTRKAKCGTLSMASLRRNFSEEVIKDKNNA</sequence>
<evidence type="ECO:0000256" key="1">
    <source>
        <dbReference type="SAM" id="MobiDB-lite"/>
    </source>
</evidence>
<dbReference type="SUPFAM" id="SSF48065">
    <property type="entry name" value="DBL homology domain (DH-domain)"/>
    <property type="match status" value="1"/>
</dbReference>
<dbReference type="GO" id="GO:0005634">
    <property type="term" value="C:nucleus"/>
    <property type="evidence" value="ECO:0007669"/>
    <property type="project" value="InterPro"/>
</dbReference>
<dbReference type="PROSITE" id="PS50172">
    <property type="entry name" value="BRCT"/>
    <property type="match status" value="2"/>
</dbReference>
<keyword evidence="5" id="KW-1185">Reference proteome</keyword>
<dbReference type="Pfam" id="PF00621">
    <property type="entry name" value="RhoGEF"/>
    <property type="match status" value="1"/>
</dbReference>
<dbReference type="InterPro" id="IPR000219">
    <property type="entry name" value="DH_dom"/>
</dbReference>
<dbReference type="PANTHER" id="PTHR16777:SF2">
    <property type="entry name" value="PROTEIN ECT2"/>
    <property type="match status" value="1"/>
</dbReference>
<dbReference type="PROSITE" id="PS00741">
    <property type="entry name" value="DH_1"/>
    <property type="match status" value="1"/>
</dbReference>
<comment type="caution">
    <text evidence="4">The sequence shown here is derived from an EMBL/GenBank/DDBJ whole genome shotgun (WGS) entry which is preliminary data.</text>
</comment>
<feature type="domain" description="BRCT" evidence="3">
    <location>
        <begin position="216"/>
        <end position="318"/>
    </location>
</feature>
<dbReference type="GO" id="GO:0007399">
    <property type="term" value="P:nervous system development"/>
    <property type="evidence" value="ECO:0007669"/>
    <property type="project" value="TreeGrafter"/>
</dbReference>
<proteinExistence type="predicted"/>
<dbReference type="InterPro" id="IPR049395">
    <property type="entry name" value="ECT2_PH"/>
</dbReference>
<dbReference type="Proteomes" id="UP000639338">
    <property type="component" value="Unassembled WGS sequence"/>
</dbReference>
<dbReference type="InterPro" id="IPR026817">
    <property type="entry name" value="Ect2"/>
</dbReference>
<dbReference type="CDD" id="cd00160">
    <property type="entry name" value="RhoGEF"/>
    <property type="match status" value="1"/>
</dbReference>
<dbReference type="Pfam" id="PF21243">
    <property type="entry name" value="ECT2_BRCT0"/>
    <property type="match status" value="1"/>
</dbReference>
<dbReference type="EMBL" id="JACMRX010000001">
    <property type="protein sequence ID" value="KAF7997728.1"/>
    <property type="molecule type" value="Genomic_DNA"/>
</dbReference>
<accession>A0A835CXS0</accession>
<dbReference type="Pfam" id="PF12738">
    <property type="entry name" value="PTCB-BRCT"/>
    <property type="match status" value="1"/>
</dbReference>
<feature type="compositionally biased region" description="Low complexity" evidence="1">
    <location>
        <begin position="335"/>
        <end position="344"/>
    </location>
</feature>
<dbReference type="OrthoDB" id="9997817at2759"/>
<dbReference type="SMART" id="SM00325">
    <property type="entry name" value="RhoGEF"/>
    <property type="match status" value="1"/>
</dbReference>
<dbReference type="GO" id="GO:2000431">
    <property type="term" value="P:regulation of cytokinesis, actomyosin contractile ring assembly"/>
    <property type="evidence" value="ECO:0007669"/>
    <property type="project" value="InterPro"/>
</dbReference>
<dbReference type="CDD" id="cd01229">
    <property type="entry name" value="PH_Ect2"/>
    <property type="match status" value="1"/>
</dbReference>
<dbReference type="InterPro" id="IPR049396">
    <property type="entry name" value="ECT2_BRCT0"/>
</dbReference>